<dbReference type="Proteomes" id="UP000735302">
    <property type="component" value="Unassembled WGS sequence"/>
</dbReference>
<gene>
    <name evidence="3" type="ORF">PoB_005939200</name>
</gene>
<keyword evidence="2" id="KW-0732">Signal</keyword>
<feature type="chain" id="PRO_5043966067" description="Secreted protein" evidence="2">
    <location>
        <begin position="20"/>
        <end position="119"/>
    </location>
</feature>
<accession>A0AAV4CMC2</accession>
<name>A0AAV4CMC2_9GAST</name>
<evidence type="ECO:0000313" key="3">
    <source>
        <dbReference type="EMBL" id="GFO32887.1"/>
    </source>
</evidence>
<proteinExistence type="predicted"/>
<reference evidence="3 4" key="1">
    <citation type="journal article" date="2021" name="Elife">
        <title>Chloroplast acquisition without the gene transfer in kleptoplastic sea slugs, Plakobranchus ocellatus.</title>
        <authorList>
            <person name="Maeda T."/>
            <person name="Takahashi S."/>
            <person name="Yoshida T."/>
            <person name="Shimamura S."/>
            <person name="Takaki Y."/>
            <person name="Nagai Y."/>
            <person name="Toyoda A."/>
            <person name="Suzuki Y."/>
            <person name="Arimoto A."/>
            <person name="Ishii H."/>
            <person name="Satoh N."/>
            <person name="Nishiyama T."/>
            <person name="Hasebe M."/>
            <person name="Maruyama T."/>
            <person name="Minagawa J."/>
            <person name="Obokata J."/>
            <person name="Shigenobu S."/>
        </authorList>
    </citation>
    <scope>NUCLEOTIDE SEQUENCE [LARGE SCALE GENOMIC DNA]</scope>
</reference>
<sequence>MRLLVLVTATTLEAEAVIAAEPPEYYKSPEAPAATDFVGCERERHSSKNPRGERSRTCWDRKPREQQRSRDPTATGEDSEEKSDKSHLTSLIYSYFNFKFQQIPNPKLIIGSSSNYAFT</sequence>
<feature type="signal peptide" evidence="2">
    <location>
        <begin position="1"/>
        <end position="19"/>
    </location>
</feature>
<evidence type="ECO:0000313" key="4">
    <source>
        <dbReference type="Proteomes" id="UP000735302"/>
    </source>
</evidence>
<evidence type="ECO:0000256" key="2">
    <source>
        <dbReference type="SAM" id="SignalP"/>
    </source>
</evidence>
<keyword evidence="4" id="KW-1185">Reference proteome</keyword>
<evidence type="ECO:0000256" key="1">
    <source>
        <dbReference type="SAM" id="MobiDB-lite"/>
    </source>
</evidence>
<feature type="region of interest" description="Disordered" evidence="1">
    <location>
        <begin position="23"/>
        <end position="86"/>
    </location>
</feature>
<dbReference type="AlphaFoldDB" id="A0AAV4CMC2"/>
<protein>
    <recommendedName>
        <fullName evidence="5">Secreted protein</fullName>
    </recommendedName>
</protein>
<comment type="caution">
    <text evidence="3">The sequence shown here is derived from an EMBL/GenBank/DDBJ whole genome shotgun (WGS) entry which is preliminary data.</text>
</comment>
<feature type="compositionally biased region" description="Basic and acidic residues" evidence="1">
    <location>
        <begin position="39"/>
        <end position="71"/>
    </location>
</feature>
<evidence type="ECO:0008006" key="5">
    <source>
        <dbReference type="Google" id="ProtNLM"/>
    </source>
</evidence>
<dbReference type="EMBL" id="BLXT01006697">
    <property type="protein sequence ID" value="GFO32887.1"/>
    <property type="molecule type" value="Genomic_DNA"/>
</dbReference>
<organism evidence="3 4">
    <name type="scientific">Plakobranchus ocellatus</name>
    <dbReference type="NCBI Taxonomy" id="259542"/>
    <lineage>
        <taxon>Eukaryota</taxon>
        <taxon>Metazoa</taxon>
        <taxon>Spiralia</taxon>
        <taxon>Lophotrochozoa</taxon>
        <taxon>Mollusca</taxon>
        <taxon>Gastropoda</taxon>
        <taxon>Heterobranchia</taxon>
        <taxon>Euthyneura</taxon>
        <taxon>Panpulmonata</taxon>
        <taxon>Sacoglossa</taxon>
        <taxon>Placobranchoidea</taxon>
        <taxon>Plakobranchidae</taxon>
        <taxon>Plakobranchus</taxon>
    </lineage>
</organism>